<dbReference type="InterPro" id="IPR036623">
    <property type="entry name" value="Hemimethylated_DNA-bd_sf"/>
</dbReference>
<evidence type="ECO:0000259" key="1">
    <source>
        <dbReference type="Pfam" id="PF08755"/>
    </source>
</evidence>
<proteinExistence type="predicted"/>
<feature type="domain" description="Hemimethylated DNA-binding" evidence="1">
    <location>
        <begin position="6"/>
        <end position="32"/>
    </location>
</feature>
<dbReference type="GO" id="GO:0003677">
    <property type="term" value="F:DNA binding"/>
    <property type="evidence" value="ECO:0007669"/>
    <property type="project" value="InterPro"/>
</dbReference>
<dbReference type="EMBL" id="UINC01113520">
    <property type="protein sequence ID" value="SVC83186.1"/>
    <property type="molecule type" value="Genomic_DNA"/>
</dbReference>
<sequence>MDTICKFSIGQIIHHLRFDYRGVIVDVDADFQ</sequence>
<dbReference type="InterPro" id="IPR011722">
    <property type="entry name" value="Hemimethylated_DNA-bd_dom"/>
</dbReference>
<protein>
    <recommendedName>
        <fullName evidence="1">Hemimethylated DNA-binding domain-containing protein</fullName>
    </recommendedName>
</protein>
<dbReference type="Pfam" id="PF08755">
    <property type="entry name" value="YccV-like"/>
    <property type="match status" value="1"/>
</dbReference>
<evidence type="ECO:0000313" key="2">
    <source>
        <dbReference type="EMBL" id="SVC83186.1"/>
    </source>
</evidence>
<gene>
    <name evidence="2" type="ORF">METZ01_LOCUS336040</name>
</gene>
<accession>A0A382QCL6</accession>
<reference evidence="2" key="1">
    <citation type="submission" date="2018-05" db="EMBL/GenBank/DDBJ databases">
        <authorList>
            <person name="Lanie J.A."/>
            <person name="Ng W.-L."/>
            <person name="Kazmierczak K.M."/>
            <person name="Andrzejewski T.M."/>
            <person name="Davidsen T.M."/>
            <person name="Wayne K.J."/>
            <person name="Tettelin H."/>
            <person name="Glass J.I."/>
            <person name="Rusch D."/>
            <person name="Podicherti R."/>
            <person name="Tsui H.-C.T."/>
            <person name="Winkler M.E."/>
        </authorList>
    </citation>
    <scope>NUCLEOTIDE SEQUENCE</scope>
</reference>
<name>A0A382QCL6_9ZZZZ</name>
<feature type="non-terminal residue" evidence="2">
    <location>
        <position position="32"/>
    </location>
</feature>
<dbReference type="AlphaFoldDB" id="A0A382QCL6"/>
<dbReference type="Gene3D" id="2.30.30.390">
    <property type="entry name" value="Hemimethylated DNA-binding domain"/>
    <property type="match status" value="1"/>
</dbReference>
<dbReference type="SUPFAM" id="SSF141255">
    <property type="entry name" value="YccV-like"/>
    <property type="match status" value="1"/>
</dbReference>
<organism evidence="2">
    <name type="scientific">marine metagenome</name>
    <dbReference type="NCBI Taxonomy" id="408172"/>
    <lineage>
        <taxon>unclassified sequences</taxon>
        <taxon>metagenomes</taxon>
        <taxon>ecological metagenomes</taxon>
    </lineage>
</organism>